<protein>
    <recommendedName>
        <fullName evidence="3">HAT C-terminal dimerisation domain-containing protein</fullName>
    </recommendedName>
</protein>
<name>A0A6G0T1X0_APHGL</name>
<dbReference type="SUPFAM" id="SSF53098">
    <property type="entry name" value="Ribonuclease H-like"/>
    <property type="match status" value="1"/>
</dbReference>
<evidence type="ECO:0000313" key="1">
    <source>
        <dbReference type="EMBL" id="KAE9524579.1"/>
    </source>
</evidence>
<evidence type="ECO:0000313" key="2">
    <source>
        <dbReference type="Proteomes" id="UP000475862"/>
    </source>
</evidence>
<gene>
    <name evidence="1" type="ORF">AGLY_014629</name>
</gene>
<comment type="caution">
    <text evidence="1">The sequence shown here is derived from an EMBL/GenBank/DDBJ whole genome shotgun (WGS) entry which is preliminary data.</text>
</comment>
<dbReference type="OrthoDB" id="6624537at2759"/>
<proteinExistence type="predicted"/>
<dbReference type="AlphaFoldDB" id="A0A6G0T1X0"/>
<sequence>MDCTTSIIKKIYEKKFACARTKCESIIVNVIAPFAIQQMLDELKSIKFLTIMVDTSNHKNLKVVPILIRYFNPLEGVKIKVLEFMNLKGETSNILSDYIINVLKKYNLLNNVVAFSGDNCNTNFGDISRKGTNNVFAILNEKLKRNISGIGCAAHILHNAMHSSTDILPTDIELIINKIFQYFHIYTVRTEKLKDFCDFVNIEYKNILGSVKTRWLSLQPAVSRIIHLYPALKSYFMSQEKCPTVLKTFFNDPVSIAWLYFVQSQLKVVCDTIKKIEGDHISACEVYEEIDYRSVMCEKKFIEITDEFYDTFLSYVEKWEYHFEPLKVFRWIQLLDLPIWSDIQESFKYIIKNNPTLKFDEDEIFDEFNHVINVVKVKMPNSKNEYSMAIPGTNASVERVFSITNVLWTDEKNQHPQLLKLISSSEKYEKSKSEDTSEQLSSK</sequence>
<dbReference type="Proteomes" id="UP000475862">
    <property type="component" value="Unassembled WGS sequence"/>
</dbReference>
<dbReference type="PANTHER" id="PTHR37162:SF10">
    <property type="entry name" value="DUF4371 DOMAIN-CONTAINING PROTEIN"/>
    <property type="match status" value="1"/>
</dbReference>
<dbReference type="PANTHER" id="PTHR37162">
    <property type="entry name" value="HAT FAMILY DIMERISATION DOMAINCONTAINING PROTEIN-RELATED"/>
    <property type="match status" value="1"/>
</dbReference>
<reference evidence="1 2" key="1">
    <citation type="submission" date="2019-08" db="EMBL/GenBank/DDBJ databases">
        <title>The genome of the soybean aphid Biotype 1, its phylome, world population structure and adaptation to the North American continent.</title>
        <authorList>
            <person name="Giordano R."/>
            <person name="Donthu R.K."/>
            <person name="Hernandez A.G."/>
            <person name="Wright C.L."/>
            <person name="Zimin A.V."/>
        </authorList>
    </citation>
    <scope>NUCLEOTIDE SEQUENCE [LARGE SCALE GENOMIC DNA]</scope>
    <source>
        <tissue evidence="1">Whole aphids</tissue>
    </source>
</reference>
<dbReference type="EMBL" id="VYZN01000065">
    <property type="protein sequence ID" value="KAE9524579.1"/>
    <property type="molecule type" value="Genomic_DNA"/>
</dbReference>
<evidence type="ECO:0008006" key="3">
    <source>
        <dbReference type="Google" id="ProtNLM"/>
    </source>
</evidence>
<accession>A0A6G0T1X0</accession>
<keyword evidence="2" id="KW-1185">Reference proteome</keyword>
<organism evidence="1 2">
    <name type="scientific">Aphis glycines</name>
    <name type="common">Soybean aphid</name>
    <dbReference type="NCBI Taxonomy" id="307491"/>
    <lineage>
        <taxon>Eukaryota</taxon>
        <taxon>Metazoa</taxon>
        <taxon>Ecdysozoa</taxon>
        <taxon>Arthropoda</taxon>
        <taxon>Hexapoda</taxon>
        <taxon>Insecta</taxon>
        <taxon>Pterygota</taxon>
        <taxon>Neoptera</taxon>
        <taxon>Paraneoptera</taxon>
        <taxon>Hemiptera</taxon>
        <taxon>Sternorrhyncha</taxon>
        <taxon>Aphidomorpha</taxon>
        <taxon>Aphidoidea</taxon>
        <taxon>Aphididae</taxon>
        <taxon>Aphidini</taxon>
        <taxon>Aphis</taxon>
        <taxon>Aphis</taxon>
    </lineage>
</organism>
<dbReference type="InterPro" id="IPR012337">
    <property type="entry name" value="RNaseH-like_sf"/>
</dbReference>